<protein>
    <submittedName>
        <fullName evidence="3">Predicted protein</fullName>
    </submittedName>
</protein>
<dbReference type="PANTHER" id="PTHR46791">
    <property type="entry name" value="EXPRESSED PROTEIN"/>
    <property type="match status" value="1"/>
</dbReference>
<feature type="compositionally biased region" description="Acidic residues" evidence="1">
    <location>
        <begin position="160"/>
        <end position="175"/>
    </location>
</feature>
<dbReference type="HOGENOM" id="CLU_025397_0_0_1"/>
<accession>B0E3B1</accession>
<dbReference type="RefSeq" id="XP_001890678.1">
    <property type="nucleotide sequence ID" value="XM_001890643.1"/>
</dbReference>
<feature type="compositionally biased region" description="Acidic residues" evidence="1">
    <location>
        <begin position="656"/>
        <end position="667"/>
    </location>
</feature>
<gene>
    <name evidence="3" type="ORF">LACBIDRAFT_335755</name>
</gene>
<dbReference type="InParanoid" id="B0E3B1"/>
<name>B0E3B1_LACBS</name>
<feature type="compositionally biased region" description="Basic residues" evidence="1">
    <location>
        <begin position="594"/>
        <end position="603"/>
    </location>
</feature>
<evidence type="ECO:0000313" key="4">
    <source>
        <dbReference type="Proteomes" id="UP000001194"/>
    </source>
</evidence>
<proteinExistence type="predicted"/>
<dbReference type="PANTHER" id="PTHR46791:SF5">
    <property type="entry name" value="CLR5 DOMAIN-CONTAINING PROTEIN-RELATED"/>
    <property type="match status" value="1"/>
</dbReference>
<evidence type="ECO:0000313" key="3">
    <source>
        <dbReference type="EMBL" id="EDQ98665.1"/>
    </source>
</evidence>
<dbReference type="InterPro" id="IPR058913">
    <property type="entry name" value="Integrase_dom_put"/>
</dbReference>
<reference evidence="3 4" key="1">
    <citation type="journal article" date="2008" name="Nature">
        <title>The genome of Laccaria bicolor provides insights into mycorrhizal symbiosis.</title>
        <authorList>
            <person name="Martin F."/>
            <person name="Aerts A."/>
            <person name="Ahren D."/>
            <person name="Brun A."/>
            <person name="Danchin E.G.J."/>
            <person name="Duchaussoy F."/>
            <person name="Gibon J."/>
            <person name="Kohler A."/>
            <person name="Lindquist E."/>
            <person name="Pereda V."/>
            <person name="Salamov A."/>
            <person name="Shapiro H.J."/>
            <person name="Wuyts J."/>
            <person name="Blaudez D."/>
            <person name="Buee M."/>
            <person name="Brokstein P."/>
            <person name="Canbaeck B."/>
            <person name="Cohen D."/>
            <person name="Courty P.E."/>
            <person name="Coutinho P.M."/>
            <person name="Delaruelle C."/>
            <person name="Detter J.C."/>
            <person name="Deveau A."/>
            <person name="DiFazio S."/>
            <person name="Duplessis S."/>
            <person name="Fraissinet-Tachet L."/>
            <person name="Lucic E."/>
            <person name="Frey-Klett P."/>
            <person name="Fourrey C."/>
            <person name="Feussner I."/>
            <person name="Gay G."/>
            <person name="Grimwood J."/>
            <person name="Hoegger P.J."/>
            <person name="Jain P."/>
            <person name="Kilaru S."/>
            <person name="Labbe J."/>
            <person name="Lin Y.C."/>
            <person name="Legue V."/>
            <person name="Le Tacon F."/>
            <person name="Marmeisse R."/>
            <person name="Melayah D."/>
            <person name="Montanini B."/>
            <person name="Muratet M."/>
            <person name="Nehls U."/>
            <person name="Niculita-Hirzel H."/>
            <person name="Oudot-Le Secq M.P."/>
            <person name="Peter M."/>
            <person name="Quesneville H."/>
            <person name="Rajashekar B."/>
            <person name="Reich M."/>
            <person name="Rouhier N."/>
            <person name="Schmutz J."/>
            <person name="Yin T."/>
            <person name="Chalot M."/>
            <person name="Henrissat B."/>
            <person name="Kuees U."/>
            <person name="Lucas S."/>
            <person name="Van de Peer Y."/>
            <person name="Podila G.K."/>
            <person name="Polle A."/>
            <person name="Pukkila P.J."/>
            <person name="Richardson P.M."/>
            <person name="Rouze P."/>
            <person name="Sanders I.R."/>
            <person name="Stajich J.E."/>
            <person name="Tunlid A."/>
            <person name="Tuskan G."/>
            <person name="Grigoriev I.V."/>
        </authorList>
    </citation>
    <scope>NUCLEOTIDE SEQUENCE [LARGE SCALE GENOMIC DNA]</scope>
    <source>
        <strain evidence="4">S238N-H82 / ATCC MYA-4686</strain>
    </source>
</reference>
<feature type="compositionally biased region" description="Basic and acidic residues" evidence="1">
    <location>
        <begin position="558"/>
        <end position="567"/>
    </location>
</feature>
<dbReference type="Pfam" id="PF24764">
    <property type="entry name" value="rva_4"/>
    <property type="match status" value="1"/>
</dbReference>
<dbReference type="EMBL" id="DS547223">
    <property type="protein sequence ID" value="EDQ98665.1"/>
    <property type="molecule type" value="Genomic_DNA"/>
</dbReference>
<dbReference type="GeneID" id="6086333"/>
<dbReference type="AlphaFoldDB" id="B0E3B1"/>
<sequence length="743" mass="83573">MPSRMRGDRGGENLELAVWMIMHNGANRASFMWGSIERMWVEVGREFARAWRGFFTRLERLHRLDRKNPQHLWLLHKLFLPSINDDCRRFQKEWNAHPVSGPDTNDRSPNDMRFLGQTESGVYLHDEFDGVQPSTLEKYYGTTRHRVYRAPHQTGAGNPPEEEDSENDGEDDYEGLGDRVAADQQHHIRHEPSEVPTTECPFNEEMETIFYAGLTEAGQIGLLPADYGVRQEEWENGEYPTFEHIKTGQKRKEIRTSKACNVVYVISVTVLQVRKLSKTPPASSPSILMAPDPPQHTSASPGQGICTMTLESGSACPCRSYDEPIDVPYGQPVLCRECCHGKSRHVGMSSMKIFEKIIAQKVVVKSNTNAERLARKEANSGLRNTNKSSEPYKKKDKKKQTEKDKKAPSVGNIIAVTVGLDKEGKLKRTRAPDIIAQQQLEKDGMAVTYGENSELHEFQSSWGANRMNAFLRDKLPRLFKMLAKDNPWVLTIDEDDEDGDITFPYVLLAKKNRTLEVVPAETVTGARALQNKGSKTSPEQSYIWIGTRKTYPNSAKATESDYDKLQEVSDGEESTSEKSDAGDAGAPNSDACKPGRRSNRLKSKQKEPKDFEEKGKEREIVEISSDEDARNITNSTLNDTSKDNSSTFKRKIPLFDDAESEWETDEEWGLRLASPSPSAGPSKKKIKTEKEDGPSVATAVLNPASTSPVIPSASVEVALSDEEDYSFMMTDPWISRDRKKIQF</sequence>
<feature type="domain" description="Integrase core" evidence="2">
    <location>
        <begin position="1"/>
        <end position="112"/>
    </location>
</feature>
<feature type="region of interest" description="Disordered" evidence="1">
    <location>
        <begin position="149"/>
        <end position="175"/>
    </location>
</feature>
<dbReference type="KEGG" id="lbc:LACBIDRAFT_335755"/>
<feature type="region of interest" description="Disordered" evidence="1">
    <location>
        <begin position="279"/>
        <end position="300"/>
    </location>
</feature>
<keyword evidence="4" id="KW-1185">Reference proteome</keyword>
<feature type="region of interest" description="Disordered" evidence="1">
    <location>
        <begin position="374"/>
        <end position="408"/>
    </location>
</feature>
<evidence type="ECO:0000259" key="2">
    <source>
        <dbReference type="Pfam" id="PF24764"/>
    </source>
</evidence>
<feature type="region of interest" description="Disordered" evidence="1">
    <location>
        <begin position="554"/>
        <end position="708"/>
    </location>
</feature>
<dbReference type="Proteomes" id="UP000001194">
    <property type="component" value="Unassembled WGS sequence"/>
</dbReference>
<feature type="compositionally biased region" description="Polar residues" evidence="1">
    <location>
        <begin position="631"/>
        <end position="647"/>
    </location>
</feature>
<organism evidence="4">
    <name type="scientific">Laccaria bicolor (strain S238N-H82 / ATCC MYA-4686)</name>
    <name type="common">Bicoloured deceiver</name>
    <name type="synonym">Laccaria laccata var. bicolor</name>
    <dbReference type="NCBI Taxonomy" id="486041"/>
    <lineage>
        <taxon>Eukaryota</taxon>
        <taxon>Fungi</taxon>
        <taxon>Dikarya</taxon>
        <taxon>Basidiomycota</taxon>
        <taxon>Agaricomycotina</taxon>
        <taxon>Agaricomycetes</taxon>
        <taxon>Agaricomycetidae</taxon>
        <taxon>Agaricales</taxon>
        <taxon>Agaricineae</taxon>
        <taxon>Hydnangiaceae</taxon>
        <taxon>Laccaria</taxon>
    </lineage>
</organism>
<evidence type="ECO:0000256" key="1">
    <source>
        <dbReference type="SAM" id="MobiDB-lite"/>
    </source>
</evidence>
<dbReference type="OrthoDB" id="3353107at2759"/>
<feature type="compositionally biased region" description="Basic and acidic residues" evidence="1">
    <location>
        <begin position="604"/>
        <end position="621"/>
    </location>
</feature>